<evidence type="ECO:0000313" key="1">
    <source>
        <dbReference type="EMBL" id="QTA89869.1"/>
    </source>
</evidence>
<organism evidence="1 2">
    <name type="scientific">Desulfonema magnum</name>
    <dbReference type="NCBI Taxonomy" id="45655"/>
    <lineage>
        <taxon>Bacteria</taxon>
        <taxon>Pseudomonadati</taxon>
        <taxon>Thermodesulfobacteriota</taxon>
        <taxon>Desulfobacteria</taxon>
        <taxon>Desulfobacterales</taxon>
        <taxon>Desulfococcaceae</taxon>
        <taxon>Desulfonema</taxon>
    </lineage>
</organism>
<reference evidence="1" key="1">
    <citation type="journal article" date="2021" name="Microb. Physiol.">
        <title>Proteogenomic Insights into the Physiology of Marine, Sulfate-Reducing, Filamentous Desulfonema limicola and Desulfonema magnum.</title>
        <authorList>
            <person name="Schnaars V."/>
            <person name="Wohlbrand L."/>
            <person name="Scheve S."/>
            <person name="Hinrichs C."/>
            <person name="Reinhardt R."/>
            <person name="Rabus R."/>
        </authorList>
    </citation>
    <scope>NUCLEOTIDE SEQUENCE</scope>
    <source>
        <strain evidence="1">4be13</strain>
    </source>
</reference>
<proteinExistence type="predicted"/>
<evidence type="ECO:0000313" key="2">
    <source>
        <dbReference type="Proteomes" id="UP000663722"/>
    </source>
</evidence>
<sequence length="39" mass="4660">MFCVIKRGDKSMGWKQYLSIRLKNFHPVCQRCQVLSVRC</sequence>
<dbReference type="EMBL" id="CP061800">
    <property type="protein sequence ID" value="QTA89869.1"/>
    <property type="molecule type" value="Genomic_DNA"/>
</dbReference>
<dbReference type="AlphaFoldDB" id="A0A975BQ91"/>
<accession>A0A975BQ91</accession>
<protein>
    <submittedName>
        <fullName evidence="1">Uncharacterized protein</fullName>
    </submittedName>
</protein>
<dbReference type="Proteomes" id="UP000663722">
    <property type="component" value="Chromosome"/>
</dbReference>
<gene>
    <name evidence="1" type="ORF">dnm_059260</name>
</gene>
<dbReference type="KEGG" id="dmm:dnm_059260"/>
<keyword evidence="2" id="KW-1185">Reference proteome</keyword>
<name>A0A975BQ91_9BACT</name>